<gene>
    <name evidence="2" type="ORF">QRX50_46290</name>
</gene>
<dbReference type="GO" id="GO:0005524">
    <property type="term" value="F:ATP binding"/>
    <property type="evidence" value="ECO:0007669"/>
    <property type="project" value="InterPro"/>
</dbReference>
<dbReference type="SUPFAM" id="SSF56091">
    <property type="entry name" value="DNA ligase/mRNA capping enzyme, catalytic domain"/>
    <property type="match status" value="1"/>
</dbReference>
<dbReference type="GO" id="GO:0006281">
    <property type="term" value="P:DNA repair"/>
    <property type="evidence" value="ECO:0007669"/>
    <property type="project" value="InterPro"/>
</dbReference>
<name>A0A9Y2MXB9_9PSEU</name>
<dbReference type="RefSeq" id="WP_285969379.1">
    <property type="nucleotide sequence ID" value="NZ_CP127294.1"/>
</dbReference>
<accession>A0A9Y2MXB9</accession>
<protein>
    <recommendedName>
        <fullName evidence="1">ATP-dependent DNA ligase family profile domain-containing protein</fullName>
    </recommendedName>
</protein>
<keyword evidence="3" id="KW-1185">Reference proteome</keyword>
<dbReference type="AlphaFoldDB" id="A0A9Y2MXB9"/>
<reference evidence="2 3" key="1">
    <citation type="submission" date="2023-06" db="EMBL/GenBank/DDBJ databases">
        <authorList>
            <person name="Oyuntsetseg B."/>
            <person name="Kim S.B."/>
        </authorList>
    </citation>
    <scope>NUCLEOTIDE SEQUENCE [LARGE SCALE GENOMIC DNA]</scope>
    <source>
        <strain evidence="2 3">2-15</strain>
    </source>
</reference>
<dbReference type="GO" id="GO:0003910">
    <property type="term" value="F:DNA ligase (ATP) activity"/>
    <property type="evidence" value="ECO:0007669"/>
    <property type="project" value="InterPro"/>
</dbReference>
<evidence type="ECO:0000259" key="1">
    <source>
        <dbReference type="Pfam" id="PF01068"/>
    </source>
</evidence>
<feature type="domain" description="ATP-dependent DNA ligase family profile" evidence="1">
    <location>
        <begin position="23"/>
        <end position="189"/>
    </location>
</feature>
<dbReference type="GO" id="GO:0006310">
    <property type="term" value="P:DNA recombination"/>
    <property type="evidence" value="ECO:0007669"/>
    <property type="project" value="InterPro"/>
</dbReference>
<sequence length="305" mass="32826">MPVPELPLRLAVVEPAAVLPTGAFEYSPKLDGWRCVVHVPGWVLQSRTGGDLTDRFPGILESAAALGRVVFDGELCAYRQGRLEFAALGYGPGRRRAEGIAVVFVAFDLLGARGRDLRLWPLSRRRERLAAVVGAGNAGVQLMISTLDVAQGREWISADQAAVGIEGAVAKPLASRYPLRGGRAGWVKVRHYDDIDAVVLGVTGSPARPTALVLGQTDRRGRVRAVGLSGPLSRTALASLAGRLRLTESGPQRASGILAGRLGSEDFTYWPVEPGVVVEARADRAFELGRYRHRVAVVRVHDLFE</sequence>
<dbReference type="EMBL" id="CP127294">
    <property type="protein sequence ID" value="WIX78672.1"/>
    <property type="molecule type" value="Genomic_DNA"/>
</dbReference>
<organism evidence="2 3">
    <name type="scientific">Amycolatopsis carbonis</name>
    <dbReference type="NCBI Taxonomy" id="715471"/>
    <lineage>
        <taxon>Bacteria</taxon>
        <taxon>Bacillati</taxon>
        <taxon>Actinomycetota</taxon>
        <taxon>Actinomycetes</taxon>
        <taxon>Pseudonocardiales</taxon>
        <taxon>Pseudonocardiaceae</taxon>
        <taxon>Amycolatopsis</taxon>
    </lineage>
</organism>
<dbReference type="KEGG" id="acab:QRX50_46290"/>
<dbReference type="Gene3D" id="3.30.1490.70">
    <property type="match status" value="1"/>
</dbReference>
<dbReference type="Pfam" id="PF01068">
    <property type="entry name" value="DNA_ligase_A_M"/>
    <property type="match status" value="1"/>
</dbReference>
<dbReference type="InterPro" id="IPR012310">
    <property type="entry name" value="DNA_ligase_ATP-dep_cent"/>
</dbReference>
<proteinExistence type="predicted"/>
<evidence type="ECO:0000313" key="2">
    <source>
        <dbReference type="EMBL" id="WIX78672.1"/>
    </source>
</evidence>
<dbReference type="Proteomes" id="UP001236014">
    <property type="component" value="Chromosome"/>
</dbReference>
<dbReference type="Gene3D" id="3.30.470.30">
    <property type="entry name" value="DNA ligase/mRNA capping enzyme"/>
    <property type="match status" value="1"/>
</dbReference>
<evidence type="ECO:0000313" key="3">
    <source>
        <dbReference type="Proteomes" id="UP001236014"/>
    </source>
</evidence>